<gene>
    <name evidence="1" type="ORF">JCM9152_477</name>
</gene>
<keyword evidence="1" id="KW-0687">Ribonucleoprotein</keyword>
<sequence>MLKWSLQQLNVAKHKPFTFEETIDLSSVMNINKEIRNVSPFNVKGELLYRGSLLTFTLQISGSLILPCSRTLADVTFPIDIEIVRQYHPKNDYVTADVDHDDIQFFEGEMVDLKPAIEEAVLLEIPMQLFADEKSDPLAPPEGKHWELVTDEKKEDRIDPRLADLAKFFDKE</sequence>
<dbReference type="InterPro" id="IPR003772">
    <property type="entry name" value="YceD"/>
</dbReference>
<keyword evidence="1" id="KW-0689">Ribosomal protein</keyword>
<name>W4QAQ3_9BACI</name>
<dbReference type="GO" id="GO:0005840">
    <property type="term" value="C:ribosome"/>
    <property type="evidence" value="ECO:0007669"/>
    <property type="project" value="UniProtKB-KW"/>
</dbReference>
<evidence type="ECO:0000313" key="1">
    <source>
        <dbReference type="EMBL" id="GAE29136.1"/>
    </source>
</evidence>
<protein>
    <submittedName>
        <fullName evidence="1">Ribosomal protein L32p</fullName>
    </submittedName>
</protein>
<dbReference type="AlphaFoldDB" id="W4QAQ3"/>
<proteinExistence type="predicted"/>
<keyword evidence="2" id="KW-1185">Reference proteome</keyword>
<comment type="caution">
    <text evidence="1">The sequence shown here is derived from an EMBL/GenBank/DDBJ whole genome shotgun (WGS) entry which is preliminary data.</text>
</comment>
<reference evidence="1" key="1">
    <citation type="journal article" date="2014" name="Genome Announc.">
        <title>Draft Genome Sequences of Three Alkaliphilic Bacillus Strains, Bacillus wakoensis JCM 9140T, Bacillus akibai JCM 9157T, and Bacillus hemicellulosilyticus JCM 9152T.</title>
        <authorList>
            <person name="Yuki M."/>
            <person name="Oshima K."/>
            <person name="Suda W."/>
            <person name="Oshida Y."/>
            <person name="Kitamura K."/>
            <person name="Iida T."/>
            <person name="Hattori M."/>
            <person name="Ohkuma M."/>
        </authorList>
    </citation>
    <scope>NUCLEOTIDE SEQUENCE [LARGE SCALE GENOMIC DNA]</scope>
    <source>
        <strain evidence="1">JCM 9152</strain>
    </source>
</reference>
<dbReference type="Proteomes" id="UP000018895">
    <property type="component" value="Unassembled WGS sequence"/>
</dbReference>
<dbReference type="RefSeq" id="WP_235715597.1">
    <property type="nucleotide sequence ID" value="NZ_BAUU01000003.1"/>
</dbReference>
<organism evidence="1 2">
    <name type="scientific">Halalkalibacter hemicellulosilyticusJCM 9152</name>
    <dbReference type="NCBI Taxonomy" id="1236971"/>
    <lineage>
        <taxon>Bacteria</taxon>
        <taxon>Bacillati</taxon>
        <taxon>Bacillota</taxon>
        <taxon>Bacilli</taxon>
        <taxon>Bacillales</taxon>
        <taxon>Bacillaceae</taxon>
        <taxon>Halalkalibacter</taxon>
    </lineage>
</organism>
<accession>W4QAQ3</accession>
<dbReference type="EMBL" id="BAUU01000003">
    <property type="protein sequence ID" value="GAE29136.1"/>
    <property type="molecule type" value="Genomic_DNA"/>
</dbReference>
<dbReference type="STRING" id="1236971.JCM9152_477"/>
<evidence type="ECO:0000313" key="2">
    <source>
        <dbReference type="Proteomes" id="UP000018895"/>
    </source>
</evidence>
<dbReference type="Pfam" id="PF02620">
    <property type="entry name" value="YceD"/>
    <property type="match status" value="1"/>
</dbReference>